<sequence length="98" mass="9653">PEAAEAFLAALAERVALAVATVAAVLDPGCVVLGGETGRAGGRGLARRVEVRLATLSPLVTEVRAARSGGGAVLSGALLTALDAARDALFVPGIRPPA</sequence>
<organism evidence="1 2">
    <name type="scientific">Streptomyces spiramenti</name>
    <dbReference type="NCBI Taxonomy" id="2720606"/>
    <lineage>
        <taxon>Bacteria</taxon>
        <taxon>Bacillati</taxon>
        <taxon>Actinomycetota</taxon>
        <taxon>Actinomycetes</taxon>
        <taxon>Kitasatosporales</taxon>
        <taxon>Streptomycetaceae</taxon>
        <taxon>Streptomyces</taxon>
    </lineage>
</organism>
<name>A0ABX1AQT0_9ACTN</name>
<gene>
    <name evidence="1" type="ORF">HCJ92_16125</name>
</gene>
<proteinExistence type="predicted"/>
<dbReference type="Proteomes" id="UP000746503">
    <property type="component" value="Unassembled WGS sequence"/>
</dbReference>
<feature type="non-terminal residue" evidence="1">
    <location>
        <position position="1"/>
    </location>
</feature>
<evidence type="ECO:0000313" key="2">
    <source>
        <dbReference type="Proteomes" id="UP000746503"/>
    </source>
</evidence>
<protein>
    <submittedName>
        <fullName evidence="1">ROK family transcriptional regulator</fullName>
    </submittedName>
</protein>
<reference evidence="1 2" key="1">
    <citation type="submission" date="2020-03" db="EMBL/GenBank/DDBJ databases">
        <title>Draft genome of Streptomyces sp. ventii, isolated from the Axial Seamount in the Pacific Ocean, and resequencing of the two type strains Streptomyces lonarensis strain NCL 716 and Streptomyces bohaiensis strain 11A07.</title>
        <authorList>
            <person name="Loughran R.M."/>
            <person name="Pfannmuller K.M."/>
            <person name="Wasson B.J."/>
            <person name="Deadmond M.C."/>
            <person name="Paddock B.E."/>
            <person name="Koyack M.J."/>
            <person name="Gallegos D.A."/>
            <person name="Mitchell E.A."/>
            <person name="Ushijima B."/>
            <person name="Saw J.H."/>
            <person name="Mcphail K.L."/>
            <person name="Videau P."/>
        </authorList>
    </citation>
    <scope>NUCLEOTIDE SEQUENCE [LARGE SCALE GENOMIC DNA]</scope>
    <source>
        <strain evidence="2">5675061</strain>
    </source>
</reference>
<accession>A0ABX1AQT0</accession>
<dbReference type="EMBL" id="JAAVJB010000139">
    <property type="protein sequence ID" value="NJP67783.1"/>
    <property type="molecule type" value="Genomic_DNA"/>
</dbReference>
<comment type="caution">
    <text evidence="1">The sequence shown here is derived from an EMBL/GenBank/DDBJ whole genome shotgun (WGS) entry which is preliminary data.</text>
</comment>
<dbReference type="SUPFAM" id="SSF53067">
    <property type="entry name" value="Actin-like ATPase domain"/>
    <property type="match status" value="1"/>
</dbReference>
<dbReference type="Gene3D" id="3.30.420.40">
    <property type="match status" value="1"/>
</dbReference>
<keyword evidence="2" id="KW-1185">Reference proteome</keyword>
<dbReference type="InterPro" id="IPR043129">
    <property type="entry name" value="ATPase_NBD"/>
</dbReference>
<evidence type="ECO:0000313" key="1">
    <source>
        <dbReference type="EMBL" id="NJP67783.1"/>
    </source>
</evidence>